<organism evidence="2 3">
    <name type="scientific">Caerostris extrusa</name>
    <name type="common">Bark spider</name>
    <name type="synonym">Caerostris bankana</name>
    <dbReference type="NCBI Taxonomy" id="172846"/>
    <lineage>
        <taxon>Eukaryota</taxon>
        <taxon>Metazoa</taxon>
        <taxon>Ecdysozoa</taxon>
        <taxon>Arthropoda</taxon>
        <taxon>Chelicerata</taxon>
        <taxon>Arachnida</taxon>
        <taxon>Araneae</taxon>
        <taxon>Araneomorphae</taxon>
        <taxon>Entelegynae</taxon>
        <taxon>Araneoidea</taxon>
        <taxon>Araneidae</taxon>
        <taxon>Caerostris</taxon>
    </lineage>
</organism>
<dbReference type="Proteomes" id="UP001054945">
    <property type="component" value="Unassembled WGS sequence"/>
</dbReference>
<sequence>MCETKMVTQAQSPDSLLLTYLSKVQVGGRLLLANQMVNQIVCYFFFNSLMMRKQAENLALTSERASEGRRSKSMQKWEKGESCNRDAIRADVTDNSSVSGFTDLPGDSGVNKLSQACCGF</sequence>
<keyword evidence="3" id="KW-1185">Reference proteome</keyword>
<accession>A0AAV4XMU2</accession>
<feature type="compositionally biased region" description="Basic and acidic residues" evidence="1">
    <location>
        <begin position="64"/>
        <end position="82"/>
    </location>
</feature>
<feature type="region of interest" description="Disordered" evidence="1">
    <location>
        <begin position="61"/>
        <end position="82"/>
    </location>
</feature>
<protein>
    <submittedName>
        <fullName evidence="2">Uncharacterized protein</fullName>
    </submittedName>
</protein>
<proteinExistence type="predicted"/>
<evidence type="ECO:0000313" key="2">
    <source>
        <dbReference type="EMBL" id="GIY95384.1"/>
    </source>
</evidence>
<evidence type="ECO:0000256" key="1">
    <source>
        <dbReference type="SAM" id="MobiDB-lite"/>
    </source>
</evidence>
<reference evidence="2 3" key="1">
    <citation type="submission" date="2021-06" db="EMBL/GenBank/DDBJ databases">
        <title>Caerostris extrusa draft genome.</title>
        <authorList>
            <person name="Kono N."/>
            <person name="Arakawa K."/>
        </authorList>
    </citation>
    <scope>NUCLEOTIDE SEQUENCE [LARGE SCALE GENOMIC DNA]</scope>
</reference>
<dbReference type="EMBL" id="BPLR01017905">
    <property type="protein sequence ID" value="GIY95384.1"/>
    <property type="molecule type" value="Genomic_DNA"/>
</dbReference>
<gene>
    <name evidence="2" type="ORF">CEXT_482001</name>
</gene>
<dbReference type="AlphaFoldDB" id="A0AAV4XMU2"/>
<comment type="caution">
    <text evidence="2">The sequence shown here is derived from an EMBL/GenBank/DDBJ whole genome shotgun (WGS) entry which is preliminary data.</text>
</comment>
<name>A0AAV4XMU2_CAEEX</name>
<evidence type="ECO:0000313" key="3">
    <source>
        <dbReference type="Proteomes" id="UP001054945"/>
    </source>
</evidence>